<dbReference type="Gene3D" id="3.40.710.10">
    <property type="entry name" value="DD-peptidase/beta-lactamase superfamily"/>
    <property type="match status" value="1"/>
</dbReference>
<name>A0A916U8X2_9BURK</name>
<feature type="chain" id="PRO_5036950529" evidence="3">
    <location>
        <begin position="27"/>
        <end position="351"/>
    </location>
</feature>
<feature type="domain" description="Beta-lactamase-related" evidence="4">
    <location>
        <begin position="33"/>
        <end position="336"/>
    </location>
</feature>
<feature type="signal peptide" evidence="3">
    <location>
        <begin position="1"/>
        <end position="26"/>
    </location>
</feature>
<organism evidence="5 6">
    <name type="scientific">Undibacterium terreum</name>
    <dbReference type="NCBI Taxonomy" id="1224302"/>
    <lineage>
        <taxon>Bacteria</taxon>
        <taxon>Pseudomonadati</taxon>
        <taxon>Pseudomonadota</taxon>
        <taxon>Betaproteobacteria</taxon>
        <taxon>Burkholderiales</taxon>
        <taxon>Oxalobacteraceae</taxon>
        <taxon>Undibacterium</taxon>
    </lineage>
</organism>
<dbReference type="SUPFAM" id="SSF56601">
    <property type="entry name" value="beta-lactamase/transpeptidase-like"/>
    <property type="match status" value="1"/>
</dbReference>
<evidence type="ECO:0000256" key="3">
    <source>
        <dbReference type="SAM" id="SignalP"/>
    </source>
</evidence>
<evidence type="ECO:0000256" key="1">
    <source>
        <dbReference type="ARBA" id="ARBA00004370"/>
    </source>
</evidence>
<reference evidence="5" key="1">
    <citation type="journal article" date="2014" name="Int. J. Syst. Evol. Microbiol.">
        <title>Complete genome sequence of Corynebacterium casei LMG S-19264T (=DSM 44701T), isolated from a smear-ripened cheese.</title>
        <authorList>
            <consortium name="US DOE Joint Genome Institute (JGI-PGF)"/>
            <person name="Walter F."/>
            <person name="Albersmeier A."/>
            <person name="Kalinowski J."/>
            <person name="Ruckert C."/>
        </authorList>
    </citation>
    <scope>NUCLEOTIDE SEQUENCE</scope>
    <source>
        <strain evidence="5">CGMCC 1.10998</strain>
    </source>
</reference>
<evidence type="ECO:0000313" key="5">
    <source>
        <dbReference type="EMBL" id="GGC64936.1"/>
    </source>
</evidence>
<accession>A0A916U8X2</accession>
<dbReference type="Pfam" id="PF00144">
    <property type="entry name" value="Beta-lactamase"/>
    <property type="match status" value="1"/>
</dbReference>
<evidence type="ECO:0000256" key="2">
    <source>
        <dbReference type="ARBA" id="ARBA00023136"/>
    </source>
</evidence>
<keyword evidence="5" id="KW-0378">Hydrolase</keyword>
<dbReference type="AlphaFoldDB" id="A0A916U8X2"/>
<dbReference type="Proteomes" id="UP000637423">
    <property type="component" value="Unassembled WGS sequence"/>
</dbReference>
<reference evidence="5" key="2">
    <citation type="submission" date="2020-09" db="EMBL/GenBank/DDBJ databases">
        <authorList>
            <person name="Sun Q."/>
            <person name="Zhou Y."/>
        </authorList>
    </citation>
    <scope>NUCLEOTIDE SEQUENCE</scope>
    <source>
        <strain evidence="5">CGMCC 1.10998</strain>
    </source>
</reference>
<comment type="caution">
    <text evidence="5">The sequence shown here is derived from an EMBL/GenBank/DDBJ whole genome shotgun (WGS) entry which is preliminary data.</text>
</comment>
<dbReference type="PANTHER" id="PTHR46825">
    <property type="entry name" value="D-ALANYL-D-ALANINE-CARBOXYPEPTIDASE/ENDOPEPTIDASE AMPH"/>
    <property type="match status" value="1"/>
</dbReference>
<protein>
    <submittedName>
        <fullName evidence="5">Serine hydrolase</fullName>
    </submittedName>
</protein>
<keyword evidence="3" id="KW-0732">Signal</keyword>
<dbReference type="PANTHER" id="PTHR46825:SF11">
    <property type="entry name" value="PENICILLIN-BINDING PROTEIN 4"/>
    <property type="match status" value="1"/>
</dbReference>
<sequence>MRQQQSWWRILILAFAFAGVSQVSSAEEVNRMDQIVQSYVKDKQFSGTVLVARGEKILLNKGYGLANMEWNMANTPQTKFRLGSLTKQFTAVAIMMLAERGKLKLDDKVSAYLPDVPAAWRDITVFQLLTHTAGIHNFTDLPEFMSVAMLAKTPNEVLDLVRSLPLDFQPGEKHSYSNSGYVLLGILIEKVSGQSYESFLQQHIFTPLEMKDSGYDLTKEVIAHRAAGYSLKNGHFENADYMDMGIPFSAGALYSTTVDLLRWERGLYGGKLLTAESLKKLTTPYKDDYAFGLIVKQYNGSREIFHNGGINGFRTSMAYRPEDDLYIIVLGNTEANTPGIISSRLAVVAPR</sequence>
<dbReference type="GO" id="GO:0016020">
    <property type="term" value="C:membrane"/>
    <property type="evidence" value="ECO:0007669"/>
    <property type="project" value="UniProtKB-SubCell"/>
</dbReference>
<keyword evidence="2" id="KW-0472">Membrane</keyword>
<dbReference type="GO" id="GO:0016787">
    <property type="term" value="F:hydrolase activity"/>
    <property type="evidence" value="ECO:0007669"/>
    <property type="project" value="UniProtKB-KW"/>
</dbReference>
<comment type="subcellular location">
    <subcellularLocation>
        <location evidence="1">Membrane</location>
    </subcellularLocation>
</comment>
<dbReference type="RefSeq" id="WP_188564831.1">
    <property type="nucleotide sequence ID" value="NZ_BMED01000001.1"/>
</dbReference>
<dbReference type="InterPro" id="IPR050491">
    <property type="entry name" value="AmpC-like"/>
</dbReference>
<evidence type="ECO:0000259" key="4">
    <source>
        <dbReference type="Pfam" id="PF00144"/>
    </source>
</evidence>
<evidence type="ECO:0000313" key="6">
    <source>
        <dbReference type="Proteomes" id="UP000637423"/>
    </source>
</evidence>
<dbReference type="InterPro" id="IPR001466">
    <property type="entry name" value="Beta-lactam-related"/>
</dbReference>
<keyword evidence="6" id="KW-1185">Reference proteome</keyword>
<dbReference type="EMBL" id="BMED01000001">
    <property type="protein sequence ID" value="GGC64936.1"/>
    <property type="molecule type" value="Genomic_DNA"/>
</dbReference>
<dbReference type="InterPro" id="IPR012338">
    <property type="entry name" value="Beta-lactam/transpept-like"/>
</dbReference>
<proteinExistence type="predicted"/>
<gene>
    <name evidence="5" type="ORF">GCM10011396_09920</name>
</gene>